<organism evidence="1 2">
    <name type="scientific">Laspinema olomoucense D3b</name>
    <dbReference type="NCBI Taxonomy" id="2953688"/>
    <lineage>
        <taxon>Bacteria</taxon>
        <taxon>Bacillati</taxon>
        <taxon>Cyanobacteriota</taxon>
        <taxon>Cyanophyceae</taxon>
        <taxon>Oscillatoriophycideae</taxon>
        <taxon>Oscillatoriales</taxon>
        <taxon>Laspinemataceae</taxon>
        <taxon>Laspinema</taxon>
        <taxon>Laspinema olomoucense</taxon>
    </lineage>
</organism>
<dbReference type="RefSeq" id="WP_261235211.1">
    <property type="nucleotide sequence ID" value="NZ_JAMXFA010000009.1"/>
</dbReference>
<name>A0ABT2N4Z1_9CYAN</name>
<proteinExistence type="predicted"/>
<evidence type="ECO:0000313" key="1">
    <source>
        <dbReference type="EMBL" id="MCT7977758.1"/>
    </source>
</evidence>
<dbReference type="EMBL" id="JAMXFA010000009">
    <property type="protein sequence ID" value="MCT7977758.1"/>
    <property type="molecule type" value="Genomic_DNA"/>
</dbReference>
<evidence type="ECO:0000313" key="2">
    <source>
        <dbReference type="Proteomes" id="UP001525961"/>
    </source>
</evidence>
<accession>A0ABT2N4Z1</accession>
<dbReference type="Proteomes" id="UP001525961">
    <property type="component" value="Unassembled WGS sequence"/>
</dbReference>
<sequence>MNRETIPYREFSFTLPVGVLDGDGTLHRQGVIRRTTGHDEIWVSKDPRTQENPAYGIISLFCRVITSLGNFSAVTPQLLEQLFLTDFIYLREFYTQINQPGLEGMASGEFLATPWSNCTKR</sequence>
<reference evidence="1 2" key="1">
    <citation type="journal article" date="2022" name="Front. Microbiol.">
        <title>High genomic differentiation and limited gene flow indicate recent cryptic speciation within the genus Laspinema (cyanobacteria).</title>
        <authorList>
            <person name="Stanojkovic A."/>
            <person name="Skoupy S."/>
            <person name="Skaloud P."/>
            <person name="Dvorak P."/>
        </authorList>
    </citation>
    <scope>NUCLEOTIDE SEQUENCE [LARGE SCALE GENOMIC DNA]</scope>
    <source>
        <strain evidence="1 2">D3b</strain>
    </source>
</reference>
<gene>
    <name evidence="1" type="ORF">NG792_08575</name>
</gene>
<keyword evidence="2" id="KW-1185">Reference proteome</keyword>
<protein>
    <submittedName>
        <fullName evidence="1">Uncharacterized protein</fullName>
    </submittedName>
</protein>
<comment type="caution">
    <text evidence="1">The sequence shown here is derived from an EMBL/GenBank/DDBJ whole genome shotgun (WGS) entry which is preliminary data.</text>
</comment>